<dbReference type="Proteomes" id="UP000006512">
    <property type="component" value="Unassembled WGS sequence"/>
</dbReference>
<dbReference type="Pfam" id="PF04028">
    <property type="entry name" value="DUF374"/>
    <property type="match status" value="1"/>
</dbReference>
<dbReference type="RefSeq" id="WP_006274789.1">
    <property type="nucleotide sequence ID" value="NZ_GL883080.1"/>
</dbReference>
<evidence type="ECO:0000259" key="1">
    <source>
        <dbReference type="Pfam" id="PF04028"/>
    </source>
</evidence>
<evidence type="ECO:0000313" key="2">
    <source>
        <dbReference type="EMBL" id="EGF89594.1"/>
    </source>
</evidence>
<dbReference type="AlphaFoldDB" id="F4QS74"/>
<organism evidence="2 3">
    <name type="scientific">Asticcacaulis biprosthecium C19</name>
    <dbReference type="NCBI Taxonomy" id="715226"/>
    <lineage>
        <taxon>Bacteria</taxon>
        <taxon>Pseudomonadati</taxon>
        <taxon>Pseudomonadota</taxon>
        <taxon>Alphaproteobacteria</taxon>
        <taxon>Caulobacterales</taxon>
        <taxon>Caulobacteraceae</taxon>
        <taxon>Asticcacaulis</taxon>
    </lineage>
</organism>
<gene>
    <name evidence="2" type="ORF">ABI_40110</name>
</gene>
<reference evidence="3" key="1">
    <citation type="submission" date="2011-03" db="EMBL/GenBank/DDBJ databases">
        <title>Draft genome sequence of Brevundimonas diminuta.</title>
        <authorList>
            <person name="Brown P.J.B."/>
            <person name="Buechlein A."/>
            <person name="Hemmerich C."/>
            <person name="Brun Y.V."/>
        </authorList>
    </citation>
    <scope>NUCLEOTIDE SEQUENCE [LARGE SCALE GENOMIC DNA]</scope>
    <source>
        <strain evidence="3">C19</strain>
    </source>
</reference>
<sequence length="236" mass="26256">MIDKKKLTEKPWLRELIADLLIAYLRFCYATTKWQVEGEDEVKLVWASGRPVVLMFWHERLHLGHASWPTVNAQPVAVLSSQSKFGDVISKVNGAFGRHSIRGSKAKKSDPSKNKGGAQAFRDLLRWLRAGNCAATTPDGPRGPRREMTEGSLKLSQISGAVMVCLGQSTKRYFELGTWDRMRVPLPFSRGAMVWKVLPAVPADIDEEIFEQGRLAMQAQLNAVTARADEIAGVPL</sequence>
<dbReference type="eggNOG" id="COG2121">
    <property type="taxonomic scope" value="Bacteria"/>
</dbReference>
<evidence type="ECO:0000313" key="3">
    <source>
        <dbReference type="Proteomes" id="UP000006512"/>
    </source>
</evidence>
<dbReference type="EMBL" id="GL883080">
    <property type="protein sequence ID" value="EGF89594.1"/>
    <property type="molecule type" value="Genomic_DNA"/>
</dbReference>
<dbReference type="OrthoDB" id="9810508at2"/>
<dbReference type="STRING" id="715226.ABI_40110"/>
<protein>
    <recommendedName>
        <fullName evidence="1">DUF374 domain-containing protein</fullName>
    </recommendedName>
</protein>
<accession>F4QS74</accession>
<dbReference type="InterPro" id="IPR007172">
    <property type="entry name" value="DUF374"/>
</dbReference>
<keyword evidence="3" id="KW-1185">Reference proteome</keyword>
<name>F4QS74_9CAUL</name>
<dbReference type="HOGENOM" id="CLU_086327_1_1_5"/>
<proteinExistence type="predicted"/>
<dbReference type="CDD" id="cd07983">
    <property type="entry name" value="LPLAT_DUF374-like"/>
    <property type="match status" value="1"/>
</dbReference>
<feature type="domain" description="DUF374" evidence="1">
    <location>
        <begin position="74"/>
        <end position="145"/>
    </location>
</feature>